<dbReference type="InterPro" id="IPR009343">
    <property type="entry name" value="DUF1002"/>
</dbReference>
<organism evidence="3 4">
    <name type="scientific">Ligilactobacillus ubinensis</name>
    <dbReference type="NCBI Taxonomy" id="2876789"/>
    <lineage>
        <taxon>Bacteria</taxon>
        <taxon>Bacillati</taxon>
        <taxon>Bacillota</taxon>
        <taxon>Bacilli</taxon>
        <taxon>Lactobacillales</taxon>
        <taxon>Lactobacillaceae</taxon>
        <taxon>Ligilactobacillus</taxon>
    </lineage>
</organism>
<evidence type="ECO:0000313" key="4">
    <source>
        <dbReference type="Proteomes" id="UP001139006"/>
    </source>
</evidence>
<keyword evidence="4" id="KW-1185">Reference proteome</keyword>
<proteinExistence type="predicted"/>
<dbReference type="Pfam" id="PF06207">
    <property type="entry name" value="DUF1002"/>
    <property type="match status" value="1"/>
</dbReference>
<dbReference type="AlphaFoldDB" id="A0A9X2FHI8"/>
<feature type="signal peptide" evidence="2">
    <location>
        <begin position="1"/>
        <end position="30"/>
    </location>
</feature>
<comment type="caution">
    <text evidence="3">The sequence shown here is derived from an EMBL/GenBank/DDBJ whole genome shotgun (WGS) entry which is preliminary data.</text>
</comment>
<dbReference type="Proteomes" id="UP001139006">
    <property type="component" value="Unassembled WGS sequence"/>
</dbReference>
<feature type="region of interest" description="Disordered" evidence="1">
    <location>
        <begin position="32"/>
        <end position="52"/>
    </location>
</feature>
<name>A0A9X2FHI8_9LACO</name>
<evidence type="ECO:0000256" key="1">
    <source>
        <dbReference type="SAM" id="MobiDB-lite"/>
    </source>
</evidence>
<accession>A0A9X2FHI8</accession>
<evidence type="ECO:0000256" key="2">
    <source>
        <dbReference type="SAM" id="SignalP"/>
    </source>
</evidence>
<gene>
    <name evidence="3" type="ORF">LB941_00845</name>
</gene>
<dbReference type="RefSeq" id="WP_253358642.1">
    <property type="nucleotide sequence ID" value="NZ_JAIULA010000001.1"/>
</dbReference>
<keyword evidence="2" id="KW-0732">Signal</keyword>
<sequence>MFKSIKGLTTLLVASLAVATICLPVKNVLADSTDTSSDTTTSSSSSTSGTTTHTLSNSYVVYGAGVASSLYDSIDNVLGTDSNFKTLTSTASDYNEYISSSTSTTDAAMISSVAIAPGDPGSGVKVNIKNYNGNDNITSVTAQQYALVAQMAGVTDVTINVTANRSVSGEAALTGVYKAFAADGVTLNSTNTSTANQMLSATQSAIDANSSDSSYPGKLMAAVGDTTKQIAKDKQAGNTLTTAEITALFEKALSNRGISSKTSSTQITNIVNVLVNFQSSPISSSSKYVTNVTNTINNVKNSTGDLMNKAKNWANSSTGKKTIAEAQSWLDKLVTWVKDLFN</sequence>
<feature type="chain" id="PRO_5040959385" evidence="2">
    <location>
        <begin position="31"/>
        <end position="342"/>
    </location>
</feature>
<reference evidence="3 4" key="1">
    <citation type="journal article" date="2023" name="Int. J. Syst. Evol. Microbiol.">
        <title>Ligilactobacillus ubinensis sp. nov., a novel species isolated from the wild ferment of a durian fruit (Durio zibethinus).</title>
        <authorList>
            <person name="Heng Y.C."/>
            <person name="Menon N."/>
            <person name="Chen B."/>
            <person name="Loo B.Z.L."/>
            <person name="Wong G.W.J."/>
            <person name="Lim A.C.H."/>
            <person name="Silvaraju S."/>
            <person name="Kittelmann S."/>
        </authorList>
    </citation>
    <scope>NUCLEOTIDE SEQUENCE [LARGE SCALE GENOMIC DNA]</scope>
    <source>
        <strain evidence="3 4">WILCCON 0076</strain>
    </source>
</reference>
<protein>
    <submittedName>
        <fullName evidence="3">DUF1002 domain-containing protein</fullName>
    </submittedName>
</protein>
<dbReference type="EMBL" id="JAIULA010000001">
    <property type="protein sequence ID" value="MCP0885880.1"/>
    <property type="molecule type" value="Genomic_DNA"/>
</dbReference>
<evidence type="ECO:0000313" key="3">
    <source>
        <dbReference type="EMBL" id="MCP0885880.1"/>
    </source>
</evidence>